<feature type="domain" description="HTH tetR-type" evidence="3">
    <location>
        <begin position="1"/>
        <end position="61"/>
    </location>
</feature>
<dbReference type="InterPro" id="IPR025722">
    <property type="entry name" value="TetR"/>
</dbReference>
<proteinExistence type="predicted"/>
<dbReference type="PANTHER" id="PTHR30328">
    <property type="entry name" value="TRANSCRIPTIONAL REPRESSOR"/>
    <property type="match status" value="1"/>
</dbReference>
<sequence>MSTKLKILEMARLSFNELGLSQVSCLMIATELEISPGNLYYHFGGKEELISALLNECELALAKLIARFEAEAKDAEAVLPFVHSVLRVCLHYQFVFRDQEYFRHQSSSDKRKWLSLIKKLKGFSQDCIERLSRSGHLKLSQEKGDLLAENMMLLGLSWLNYDSILAPGQALESQVELGVKHLMSNLSPWLQPPPVAQ</sequence>
<dbReference type="RefSeq" id="WP_095506454.1">
    <property type="nucleotide sequence ID" value="NZ_BSNC01000003.1"/>
</dbReference>
<evidence type="ECO:0000256" key="1">
    <source>
        <dbReference type="ARBA" id="ARBA00023125"/>
    </source>
</evidence>
<comment type="caution">
    <text evidence="4">The sequence shown here is derived from an EMBL/GenBank/DDBJ whole genome shotgun (WGS) entry which is preliminary data.</text>
</comment>
<dbReference type="PROSITE" id="PS50977">
    <property type="entry name" value="HTH_TETR_2"/>
    <property type="match status" value="1"/>
</dbReference>
<dbReference type="PRINTS" id="PR00455">
    <property type="entry name" value="HTHTETR"/>
</dbReference>
<evidence type="ECO:0000313" key="5">
    <source>
        <dbReference type="Proteomes" id="UP001161422"/>
    </source>
</evidence>
<dbReference type="InterPro" id="IPR009057">
    <property type="entry name" value="Homeodomain-like_sf"/>
</dbReference>
<dbReference type="AlphaFoldDB" id="A0AA37RVB4"/>
<reference evidence="4" key="2">
    <citation type="submission" date="2023-01" db="EMBL/GenBank/DDBJ databases">
        <title>Draft genome sequence of Paraferrimonas sedimenticola strain NBRC 101628.</title>
        <authorList>
            <person name="Sun Q."/>
            <person name="Mori K."/>
        </authorList>
    </citation>
    <scope>NUCLEOTIDE SEQUENCE</scope>
    <source>
        <strain evidence="4">NBRC 101628</strain>
    </source>
</reference>
<keyword evidence="5" id="KW-1185">Reference proteome</keyword>
<evidence type="ECO:0000313" key="4">
    <source>
        <dbReference type="EMBL" id="GLP95888.1"/>
    </source>
</evidence>
<dbReference type="Gene3D" id="1.10.357.10">
    <property type="entry name" value="Tetracycline Repressor, domain 2"/>
    <property type="match status" value="1"/>
</dbReference>
<reference evidence="4" key="1">
    <citation type="journal article" date="2014" name="Int. J. Syst. Evol. Microbiol.">
        <title>Complete genome sequence of Corynebacterium casei LMG S-19264T (=DSM 44701T), isolated from a smear-ripened cheese.</title>
        <authorList>
            <consortium name="US DOE Joint Genome Institute (JGI-PGF)"/>
            <person name="Walter F."/>
            <person name="Albersmeier A."/>
            <person name="Kalinowski J."/>
            <person name="Ruckert C."/>
        </authorList>
    </citation>
    <scope>NUCLEOTIDE SEQUENCE</scope>
    <source>
        <strain evidence="4">NBRC 101628</strain>
    </source>
</reference>
<organism evidence="4 5">
    <name type="scientific">Paraferrimonas sedimenticola</name>
    <dbReference type="NCBI Taxonomy" id="375674"/>
    <lineage>
        <taxon>Bacteria</taxon>
        <taxon>Pseudomonadati</taxon>
        <taxon>Pseudomonadota</taxon>
        <taxon>Gammaproteobacteria</taxon>
        <taxon>Alteromonadales</taxon>
        <taxon>Ferrimonadaceae</taxon>
        <taxon>Paraferrimonas</taxon>
    </lineage>
</organism>
<dbReference type="InterPro" id="IPR050109">
    <property type="entry name" value="HTH-type_TetR-like_transc_reg"/>
</dbReference>
<dbReference type="Pfam" id="PF00440">
    <property type="entry name" value="TetR_N"/>
    <property type="match status" value="1"/>
</dbReference>
<dbReference type="SUPFAM" id="SSF46689">
    <property type="entry name" value="Homeodomain-like"/>
    <property type="match status" value="1"/>
</dbReference>
<dbReference type="GO" id="GO:0003677">
    <property type="term" value="F:DNA binding"/>
    <property type="evidence" value="ECO:0007669"/>
    <property type="project" value="UniProtKB-UniRule"/>
</dbReference>
<gene>
    <name evidence="4" type="ORF">GCM10007895_11940</name>
</gene>
<dbReference type="PANTHER" id="PTHR30328:SF54">
    <property type="entry name" value="HTH-TYPE TRANSCRIPTIONAL REPRESSOR SCO4008"/>
    <property type="match status" value="1"/>
</dbReference>
<evidence type="ECO:0000259" key="3">
    <source>
        <dbReference type="PROSITE" id="PS50977"/>
    </source>
</evidence>
<dbReference type="EMBL" id="BSNC01000003">
    <property type="protein sequence ID" value="GLP95888.1"/>
    <property type="molecule type" value="Genomic_DNA"/>
</dbReference>
<dbReference type="Pfam" id="PF13972">
    <property type="entry name" value="TetR"/>
    <property type="match status" value="1"/>
</dbReference>
<feature type="DNA-binding region" description="H-T-H motif" evidence="2">
    <location>
        <begin position="24"/>
        <end position="43"/>
    </location>
</feature>
<keyword evidence="1 2" id="KW-0238">DNA-binding</keyword>
<evidence type="ECO:0000256" key="2">
    <source>
        <dbReference type="PROSITE-ProRule" id="PRU00335"/>
    </source>
</evidence>
<accession>A0AA37RVB4</accession>
<protein>
    <submittedName>
        <fullName evidence="4">TetR family transcriptional regulator</fullName>
    </submittedName>
</protein>
<name>A0AA37RVB4_9GAMM</name>
<dbReference type="Proteomes" id="UP001161422">
    <property type="component" value="Unassembled WGS sequence"/>
</dbReference>
<dbReference type="InterPro" id="IPR001647">
    <property type="entry name" value="HTH_TetR"/>
</dbReference>